<dbReference type="Proteomes" id="UP001501147">
    <property type="component" value="Unassembled WGS sequence"/>
</dbReference>
<keyword evidence="3" id="KW-1185">Reference proteome</keyword>
<feature type="region of interest" description="Disordered" evidence="1">
    <location>
        <begin position="91"/>
        <end position="115"/>
    </location>
</feature>
<organism evidence="2 3">
    <name type="scientific">Streptomyces sanyensis</name>
    <dbReference type="NCBI Taxonomy" id="568869"/>
    <lineage>
        <taxon>Bacteria</taxon>
        <taxon>Bacillati</taxon>
        <taxon>Actinomycetota</taxon>
        <taxon>Actinomycetes</taxon>
        <taxon>Kitasatosporales</taxon>
        <taxon>Streptomycetaceae</taxon>
        <taxon>Streptomyces</taxon>
    </lineage>
</organism>
<dbReference type="EMBL" id="BAABJV010000012">
    <property type="protein sequence ID" value="GAA4786747.1"/>
    <property type="molecule type" value="Genomic_DNA"/>
</dbReference>
<evidence type="ECO:0000313" key="3">
    <source>
        <dbReference type="Proteomes" id="UP001501147"/>
    </source>
</evidence>
<reference evidence="3" key="1">
    <citation type="journal article" date="2019" name="Int. J. Syst. Evol. Microbiol.">
        <title>The Global Catalogue of Microorganisms (GCM) 10K type strain sequencing project: providing services to taxonomists for standard genome sequencing and annotation.</title>
        <authorList>
            <consortium name="The Broad Institute Genomics Platform"/>
            <consortium name="The Broad Institute Genome Sequencing Center for Infectious Disease"/>
            <person name="Wu L."/>
            <person name="Ma J."/>
        </authorList>
    </citation>
    <scope>NUCLEOTIDE SEQUENCE [LARGE SCALE GENOMIC DNA]</scope>
    <source>
        <strain evidence="3">JCM 18324</strain>
    </source>
</reference>
<evidence type="ECO:0000256" key="1">
    <source>
        <dbReference type="SAM" id="MobiDB-lite"/>
    </source>
</evidence>
<feature type="region of interest" description="Disordered" evidence="1">
    <location>
        <begin position="1"/>
        <end position="20"/>
    </location>
</feature>
<protein>
    <submittedName>
        <fullName evidence="2">Uncharacterized protein</fullName>
    </submittedName>
</protein>
<gene>
    <name evidence="2" type="ORF">GCM10023329_42010</name>
</gene>
<feature type="region of interest" description="Disordered" evidence="1">
    <location>
        <begin position="36"/>
        <end position="63"/>
    </location>
</feature>
<accession>A0ABP9AXC7</accession>
<evidence type="ECO:0000313" key="2">
    <source>
        <dbReference type="EMBL" id="GAA4786747.1"/>
    </source>
</evidence>
<proteinExistence type="predicted"/>
<sequence length="135" mass="14118">MGRPGEGGSADDRGGGPVPWRRVEDLVVALGVDFQGGGEPVHGQRGAVLRGRPSRRKRTALSVTAGSMSRVVTWPVGPTSPVVRAALQPPEPISRTRRPGWTRAASSMSARSQGAETELVVVPSGLWRVATTSSA</sequence>
<name>A0ABP9AXC7_9ACTN</name>
<comment type="caution">
    <text evidence="2">The sequence shown here is derived from an EMBL/GenBank/DDBJ whole genome shotgun (WGS) entry which is preliminary data.</text>
</comment>
<feature type="compositionally biased region" description="Polar residues" evidence="1">
    <location>
        <begin position="104"/>
        <end position="115"/>
    </location>
</feature>